<name>A0ABX1IXU8_9PSEU</name>
<evidence type="ECO:0000256" key="5">
    <source>
        <dbReference type="ARBA" id="ARBA00023004"/>
    </source>
</evidence>
<dbReference type="PROSITE" id="PS51296">
    <property type="entry name" value="RIESKE"/>
    <property type="match status" value="1"/>
</dbReference>
<comment type="caution">
    <text evidence="8">The sequence shown here is derived from an EMBL/GenBank/DDBJ whole genome shotgun (WGS) entry which is preliminary data.</text>
</comment>
<dbReference type="Pfam" id="PF00848">
    <property type="entry name" value="Ring_hydroxyl_A"/>
    <property type="match status" value="1"/>
</dbReference>
<dbReference type="PRINTS" id="PR00090">
    <property type="entry name" value="RNGDIOXGNASE"/>
</dbReference>
<comment type="cofactor">
    <cofactor evidence="1">
        <name>Fe cation</name>
        <dbReference type="ChEBI" id="CHEBI:24875"/>
    </cofactor>
</comment>
<organism evidence="8 9">
    <name type="scientific">Amycolatopsis acididurans</name>
    <dbReference type="NCBI Taxonomy" id="2724524"/>
    <lineage>
        <taxon>Bacteria</taxon>
        <taxon>Bacillati</taxon>
        <taxon>Actinomycetota</taxon>
        <taxon>Actinomycetes</taxon>
        <taxon>Pseudonocardiales</taxon>
        <taxon>Pseudonocardiaceae</taxon>
        <taxon>Amycolatopsis</taxon>
    </lineage>
</organism>
<sequence length="444" mass="50847">MTAVEERRTVDTSSVPFAMRDRLHVPRERYYDRGFYELEKQKLWTRTWQMACRLEEIPEPHDFVEYEICDQSVLVVRQRDGSVKAFHNACRHRATQLAKGCGRLGGGQLVCPFHGWRWNADGTSSFVYGDYGFEPECLRPEDLRLRECRVEVWGGCVWITMDPGAGPLRASLSPAASLLKEIGIDNWQVKWWKEVILNANWKMAQEAFMEGYHVMQTHPQLAMGMGEEFPIDTTEYLVFAGGHSSFQVKGSRPGYTSVDGLLLSGQLLADGQDAMTLERDITVLESLRTREIPDGAVAETVAATLRRHAEGAGIPWRPGMEDSPLFFGGEVFLFPNMFFLPQFGNCLSYRIRPYNDDPEWCRFEVWSLTTYPETEDRPRADLLGRFDKTDTANWGLIPRQDFGNIERQQRGLHTMGFEELRLATRWEAAISNMHVELDKRLAAS</sequence>
<keyword evidence="9" id="KW-1185">Reference proteome</keyword>
<accession>A0ABX1IXU8</accession>
<dbReference type="PANTHER" id="PTHR43756">
    <property type="entry name" value="CHOLINE MONOOXYGENASE, CHLOROPLASTIC"/>
    <property type="match status" value="1"/>
</dbReference>
<dbReference type="InterPro" id="IPR001663">
    <property type="entry name" value="Rng_hydr_dOase-A"/>
</dbReference>
<evidence type="ECO:0000256" key="6">
    <source>
        <dbReference type="ARBA" id="ARBA00023014"/>
    </source>
</evidence>
<evidence type="ECO:0000256" key="3">
    <source>
        <dbReference type="ARBA" id="ARBA00022723"/>
    </source>
</evidence>
<keyword evidence="6" id="KW-0411">Iron-sulfur</keyword>
<evidence type="ECO:0000259" key="7">
    <source>
        <dbReference type="PROSITE" id="PS51296"/>
    </source>
</evidence>
<evidence type="ECO:0000256" key="2">
    <source>
        <dbReference type="ARBA" id="ARBA00022714"/>
    </source>
</evidence>
<feature type="domain" description="Rieske" evidence="7">
    <location>
        <begin position="48"/>
        <end position="159"/>
    </location>
</feature>
<reference evidence="8 9" key="1">
    <citation type="submission" date="2020-04" db="EMBL/GenBank/DDBJ databases">
        <title>Novel species.</title>
        <authorList>
            <person name="Teo W.F.A."/>
            <person name="Lipun K."/>
            <person name="Srisuk N."/>
            <person name="Duangmal K."/>
        </authorList>
    </citation>
    <scope>NUCLEOTIDE SEQUENCE [LARGE SCALE GENOMIC DNA]</scope>
    <source>
        <strain evidence="8 9">K13G38</strain>
    </source>
</reference>
<evidence type="ECO:0000256" key="4">
    <source>
        <dbReference type="ARBA" id="ARBA00023002"/>
    </source>
</evidence>
<keyword evidence="2" id="KW-0001">2Fe-2S</keyword>
<keyword evidence="8" id="KW-0223">Dioxygenase</keyword>
<evidence type="ECO:0000256" key="1">
    <source>
        <dbReference type="ARBA" id="ARBA00001962"/>
    </source>
</evidence>
<dbReference type="InterPro" id="IPR017941">
    <property type="entry name" value="Rieske_2Fe-2S"/>
</dbReference>
<keyword evidence="4" id="KW-0560">Oxidoreductase</keyword>
<dbReference type="SUPFAM" id="SSF50022">
    <property type="entry name" value="ISP domain"/>
    <property type="match status" value="1"/>
</dbReference>
<protein>
    <submittedName>
        <fullName evidence="8">Aromatic ring-hydroxylating dioxygenase subunit alpha</fullName>
    </submittedName>
</protein>
<dbReference type="RefSeq" id="WP_168510591.1">
    <property type="nucleotide sequence ID" value="NZ_JAAXLS010000001.1"/>
</dbReference>
<dbReference type="InterPro" id="IPR036922">
    <property type="entry name" value="Rieske_2Fe-2S_sf"/>
</dbReference>
<dbReference type="Pfam" id="PF00355">
    <property type="entry name" value="Rieske"/>
    <property type="match status" value="1"/>
</dbReference>
<dbReference type="CDD" id="cd08882">
    <property type="entry name" value="RHO_alpha_C_MupW-like"/>
    <property type="match status" value="1"/>
</dbReference>
<dbReference type="Gene3D" id="3.90.380.10">
    <property type="entry name" value="Naphthalene 1,2-dioxygenase Alpha Subunit, Chain A, domain 1"/>
    <property type="match status" value="1"/>
</dbReference>
<gene>
    <name evidence="8" type="ORF">HFP15_01645</name>
</gene>
<evidence type="ECO:0000313" key="8">
    <source>
        <dbReference type="EMBL" id="NKQ51579.1"/>
    </source>
</evidence>
<evidence type="ECO:0000313" key="9">
    <source>
        <dbReference type="Proteomes" id="UP000715441"/>
    </source>
</evidence>
<dbReference type="Gene3D" id="2.102.10.10">
    <property type="entry name" value="Rieske [2Fe-2S] iron-sulphur domain"/>
    <property type="match status" value="1"/>
</dbReference>
<dbReference type="EMBL" id="JAAXLS010000001">
    <property type="protein sequence ID" value="NKQ51579.1"/>
    <property type="molecule type" value="Genomic_DNA"/>
</dbReference>
<keyword evidence="3" id="KW-0479">Metal-binding</keyword>
<proteinExistence type="predicted"/>
<keyword evidence="5" id="KW-0408">Iron</keyword>
<dbReference type="CDD" id="cd03469">
    <property type="entry name" value="Rieske_RO_Alpha_N"/>
    <property type="match status" value="1"/>
</dbReference>
<dbReference type="GO" id="GO:0051213">
    <property type="term" value="F:dioxygenase activity"/>
    <property type="evidence" value="ECO:0007669"/>
    <property type="project" value="UniProtKB-KW"/>
</dbReference>
<dbReference type="Proteomes" id="UP000715441">
    <property type="component" value="Unassembled WGS sequence"/>
</dbReference>
<dbReference type="SUPFAM" id="SSF55961">
    <property type="entry name" value="Bet v1-like"/>
    <property type="match status" value="1"/>
</dbReference>
<dbReference type="InterPro" id="IPR015879">
    <property type="entry name" value="Ring_hydroxy_dOase_asu_C_dom"/>
</dbReference>
<dbReference type="PANTHER" id="PTHR43756:SF5">
    <property type="entry name" value="CHOLINE MONOOXYGENASE, CHLOROPLASTIC"/>
    <property type="match status" value="1"/>
</dbReference>